<gene>
    <name evidence="4" type="ORF">BO70DRAFT_386287</name>
</gene>
<accession>A0A317WLP3</accession>
<dbReference type="VEuPathDB" id="FungiDB:BO70DRAFT_386287"/>
<dbReference type="AlphaFoldDB" id="A0A317WLP3"/>
<dbReference type="Gene3D" id="3.40.50.720">
    <property type="entry name" value="NAD(P)-binding Rossmann-like Domain"/>
    <property type="match status" value="1"/>
</dbReference>
<dbReference type="EMBL" id="MSFL01000008">
    <property type="protein sequence ID" value="PWY85938.1"/>
    <property type="molecule type" value="Genomic_DNA"/>
</dbReference>
<protein>
    <submittedName>
        <fullName evidence="4">NAD(P)-binding protein</fullName>
    </submittedName>
</protein>
<dbReference type="InterPro" id="IPR001509">
    <property type="entry name" value="Epimerase_deHydtase"/>
</dbReference>
<dbReference type="InterPro" id="IPR050425">
    <property type="entry name" value="NAD(P)_dehydrat-like"/>
</dbReference>
<proteinExistence type="inferred from homology"/>
<evidence type="ECO:0000313" key="4">
    <source>
        <dbReference type="EMBL" id="PWY85938.1"/>
    </source>
</evidence>
<comment type="caution">
    <text evidence="4">The sequence shown here is derived from an EMBL/GenBank/DDBJ whole genome shotgun (WGS) entry which is preliminary data.</text>
</comment>
<sequence length="337" mass="37142">MKILLTGASGCVGSHVLHELGRRGHEVVVTADSATKGEDILRLYTKLGTKDTRLSYVVIDTNIAQKGAFDAAVQSNPPFDAVIHTHGHFPPDLKDLEQDVLRPIVDGTTSLLQSIKAHAPQVRRVILMSSTAAIIRSDSHPAMYDESVWNNTSYQPGLDLESVYAVSTTMAEKTAFMFLRKKGPNFSVTTICGSAHFGPVVNRDRADKATVDPCDRPIWELIEGNYEAALPPPGSHLWTDVRDVALAHVQALEAPEAPNQRFLVAAKHYDNKKVVQIMRDERLQLDSAPPPTDHPIDSPADLFKFDNTKSVRILGLNYRSLQDSVKDTVQSIHQLRG</sequence>
<keyword evidence="5" id="KW-1185">Reference proteome</keyword>
<dbReference type="RefSeq" id="XP_025400490.1">
    <property type="nucleotide sequence ID" value="XM_025545811.1"/>
</dbReference>
<dbReference type="GeneID" id="37068048"/>
<dbReference type="OrthoDB" id="2735536at2759"/>
<reference evidence="4 5" key="1">
    <citation type="submission" date="2016-12" db="EMBL/GenBank/DDBJ databases">
        <title>The genomes of Aspergillus section Nigri reveals drivers in fungal speciation.</title>
        <authorList>
            <consortium name="DOE Joint Genome Institute"/>
            <person name="Vesth T.C."/>
            <person name="Nybo J."/>
            <person name="Theobald S."/>
            <person name="Brandl J."/>
            <person name="Frisvad J.C."/>
            <person name="Nielsen K.F."/>
            <person name="Lyhne E.K."/>
            <person name="Kogle M.E."/>
            <person name="Kuo A."/>
            <person name="Riley R."/>
            <person name="Clum A."/>
            <person name="Nolan M."/>
            <person name="Lipzen A."/>
            <person name="Salamov A."/>
            <person name="Henrissat B."/>
            <person name="Wiebenga A."/>
            <person name="De Vries R.P."/>
            <person name="Grigoriev I.V."/>
            <person name="Mortensen U.H."/>
            <person name="Andersen M.R."/>
            <person name="Baker S.E."/>
        </authorList>
    </citation>
    <scope>NUCLEOTIDE SEQUENCE [LARGE SCALE GENOMIC DNA]</scope>
    <source>
        <strain evidence="4 5">CBS 117.55</strain>
    </source>
</reference>
<dbReference type="GO" id="GO:0016616">
    <property type="term" value="F:oxidoreductase activity, acting on the CH-OH group of donors, NAD or NADP as acceptor"/>
    <property type="evidence" value="ECO:0007669"/>
    <property type="project" value="TreeGrafter"/>
</dbReference>
<evidence type="ECO:0000313" key="5">
    <source>
        <dbReference type="Proteomes" id="UP000247233"/>
    </source>
</evidence>
<dbReference type="InterPro" id="IPR036291">
    <property type="entry name" value="NAD(P)-bd_dom_sf"/>
</dbReference>
<name>A0A317WLP3_9EURO</name>
<dbReference type="SUPFAM" id="SSF51735">
    <property type="entry name" value="NAD(P)-binding Rossmann-fold domains"/>
    <property type="match status" value="1"/>
</dbReference>
<organism evidence="4 5">
    <name type="scientific">Aspergillus heteromorphus CBS 117.55</name>
    <dbReference type="NCBI Taxonomy" id="1448321"/>
    <lineage>
        <taxon>Eukaryota</taxon>
        <taxon>Fungi</taxon>
        <taxon>Dikarya</taxon>
        <taxon>Ascomycota</taxon>
        <taxon>Pezizomycotina</taxon>
        <taxon>Eurotiomycetes</taxon>
        <taxon>Eurotiomycetidae</taxon>
        <taxon>Eurotiales</taxon>
        <taxon>Aspergillaceae</taxon>
        <taxon>Aspergillus</taxon>
        <taxon>Aspergillus subgen. Circumdati</taxon>
    </lineage>
</organism>
<dbReference type="STRING" id="1448321.A0A317WLP3"/>
<dbReference type="Proteomes" id="UP000247233">
    <property type="component" value="Unassembled WGS sequence"/>
</dbReference>
<dbReference type="PANTHER" id="PTHR10366:SF564">
    <property type="entry name" value="STEROL-4-ALPHA-CARBOXYLATE 3-DEHYDROGENASE, DECARBOXYLATING"/>
    <property type="match status" value="1"/>
</dbReference>
<evidence type="ECO:0000256" key="1">
    <source>
        <dbReference type="ARBA" id="ARBA00023002"/>
    </source>
</evidence>
<dbReference type="PANTHER" id="PTHR10366">
    <property type="entry name" value="NAD DEPENDENT EPIMERASE/DEHYDRATASE"/>
    <property type="match status" value="1"/>
</dbReference>
<keyword evidence="1" id="KW-0560">Oxidoreductase</keyword>
<comment type="similarity">
    <text evidence="2">Belongs to the NAD(P)-dependent epimerase/dehydratase family. Dihydroflavonol-4-reductase subfamily.</text>
</comment>
<evidence type="ECO:0000256" key="2">
    <source>
        <dbReference type="ARBA" id="ARBA00023445"/>
    </source>
</evidence>
<dbReference type="Pfam" id="PF01370">
    <property type="entry name" value="Epimerase"/>
    <property type="match status" value="1"/>
</dbReference>
<feature type="domain" description="NAD-dependent epimerase/dehydratase" evidence="3">
    <location>
        <begin position="3"/>
        <end position="261"/>
    </location>
</feature>
<evidence type="ECO:0000259" key="3">
    <source>
        <dbReference type="Pfam" id="PF01370"/>
    </source>
</evidence>